<keyword evidence="3" id="KW-0418">Kinase</keyword>
<proteinExistence type="inferred from homology"/>
<dbReference type="InterPro" id="IPR050339">
    <property type="entry name" value="CC_SR_Kinase"/>
</dbReference>
<reference evidence="9" key="1">
    <citation type="submission" date="2020-11" db="EMBL/GenBank/DDBJ databases">
        <authorList>
            <person name="Tran Van P."/>
        </authorList>
    </citation>
    <scope>NUCLEOTIDE SEQUENCE</scope>
</reference>
<dbReference type="GO" id="GO:0005634">
    <property type="term" value="C:nucleus"/>
    <property type="evidence" value="ECO:0007669"/>
    <property type="project" value="TreeGrafter"/>
</dbReference>
<keyword evidence="1" id="KW-0808">Transferase</keyword>
<dbReference type="GO" id="GO:0004694">
    <property type="term" value="F:eukaryotic translation initiation factor 2alpha kinase activity"/>
    <property type="evidence" value="ECO:0007669"/>
    <property type="project" value="TreeGrafter"/>
</dbReference>
<feature type="domain" description="Protein kinase" evidence="8">
    <location>
        <begin position="6"/>
        <end position="223"/>
    </location>
</feature>
<dbReference type="SMART" id="SM00220">
    <property type="entry name" value="S_TKc"/>
    <property type="match status" value="1"/>
</dbReference>
<dbReference type="InterPro" id="IPR011009">
    <property type="entry name" value="Kinase-like_dom_sf"/>
</dbReference>
<dbReference type="GO" id="GO:0005737">
    <property type="term" value="C:cytoplasm"/>
    <property type="evidence" value="ECO:0007669"/>
    <property type="project" value="TreeGrafter"/>
</dbReference>
<gene>
    <name evidence="9" type="ORF">ONB1V03_LOCUS6821</name>
</gene>
<dbReference type="PROSITE" id="PS00108">
    <property type="entry name" value="PROTEIN_KINASE_ST"/>
    <property type="match status" value="1"/>
</dbReference>
<dbReference type="EMBL" id="OC918040">
    <property type="protein sequence ID" value="CAD7648563.1"/>
    <property type="molecule type" value="Genomic_DNA"/>
</dbReference>
<dbReference type="OrthoDB" id="6513976at2759"/>
<evidence type="ECO:0000256" key="6">
    <source>
        <dbReference type="PROSITE-ProRule" id="PRU10141"/>
    </source>
</evidence>
<dbReference type="GO" id="GO:0005524">
    <property type="term" value="F:ATP binding"/>
    <property type="evidence" value="ECO:0007669"/>
    <property type="project" value="UniProtKB-UniRule"/>
</dbReference>
<evidence type="ECO:0000256" key="7">
    <source>
        <dbReference type="RuleBase" id="RU000304"/>
    </source>
</evidence>
<dbReference type="PANTHER" id="PTHR11042">
    <property type="entry name" value="EUKARYOTIC TRANSLATION INITIATION FACTOR 2-ALPHA KINASE EIF2-ALPHA KINASE -RELATED"/>
    <property type="match status" value="1"/>
</dbReference>
<dbReference type="Gene3D" id="3.30.200.20">
    <property type="entry name" value="Phosphorylase Kinase, domain 1"/>
    <property type="match status" value="1"/>
</dbReference>
<evidence type="ECO:0000256" key="5">
    <source>
        <dbReference type="ARBA" id="ARBA00037982"/>
    </source>
</evidence>
<comment type="similarity">
    <text evidence="5">Belongs to the protein kinase superfamily. Ser/Thr protein kinase family. GCN2 subfamily.</text>
</comment>
<dbReference type="Gene3D" id="1.10.510.10">
    <property type="entry name" value="Transferase(Phosphotransferase) domain 1"/>
    <property type="match status" value="1"/>
</dbReference>
<dbReference type="Pfam" id="PF00069">
    <property type="entry name" value="Pkinase"/>
    <property type="match status" value="1"/>
</dbReference>
<protein>
    <recommendedName>
        <fullName evidence="8">Protein kinase domain-containing protein</fullName>
    </recommendedName>
</protein>
<dbReference type="PROSITE" id="PS00107">
    <property type="entry name" value="PROTEIN_KINASE_ATP"/>
    <property type="match status" value="1"/>
</dbReference>
<feature type="binding site" evidence="6">
    <location>
        <position position="36"/>
    </location>
    <ligand>
        <name>ATP</name>
        <dbReference type="ChEBI" id="CHEBI:30616"/>
    </ligand>
</feature>
<evidence type="ECO:0000259" key="8">
    <source>
        <dbReference type="PROSITE" id="PS50011"/>
    </source>
</evidence>
<dbReference type="AlphaFoldDB" id="A0A7R9LXR0"/>
<evidence type="ECO:0000313" key="9">
    <source>
        <dbReference type="EMBL" id="CAD7648563.1"/>
    </source>
</evidence>
<organism evidence="9">
    <name type="scientific">Oppiella nova</name>
    <dbReference type="NCBI Taxonomy" id="334625"/>
    <lineage>
        <taxon>Eukaryota</taxon>
        <taxon>Metazoa</taxon>
        <taxon>Ecdysozoa</taxon>
        <taxon>Arthropoda</taxon>
        <taxon>Chelicerata</taxon>
        <taxon>Arachnida</taxon>
        <taxon>Acari</taxon>
        <taxon>Acariformes</taxon>
        <taxon>Sarcoptiformes</taxon>
        <taxon>Oribatida</taxon>
        <taxon>Brachypylina</taxon>
        <taxon>Oppioidea</taxon>
        <taxon>Oppiidae</taxon>
        <taxon>Oppiella</taxon>
    </lineage>
</organism>
<sequence>MFDESFDVLNKLGEGGYGQVYKVQNRCNKQSYAIKKCPLYGLTEKEKQNVLNETQSLLKLRSKFVIQYYYSWIDENDNCLNIQMELCSDNLTNVLETKKSLFNELMTISEFYTSFQMFYRLTECVQYLHENHIIHRDLKPDNVLITYDGYIKLCDFGLAKEVDNIDWYRMSKTKHTADVGTIDYMAPEVNSYPIDYNHKIDIYSLSLIGAQIFGFEINDIMDG</sequence>
<dbReference type="Proteomes" id="UP000728032">
    <property type="component" value="Unassembled WGS sequence"/>
</dbReference>
<evidence type="ECO:0000256" key="3">
    <source>
        <dbReference type="ARBA" id="ARBA00022777"/>
    </source>
</evidence>
<dbReference type="InterPro" id="IPR008271">
    <property type="entry name" value="Ser/Thr_kinase_AS"/>
</dbReference>
<keyword evidence="7" id="KW-0723">Serine/threonine-protein kinase</keyword>
<name>A0A7R9LXR0_9ACAR</name>
<evidence type="ECO:0000256" key="2">
    <source>
        <dbReference type="ARBA" id="ARBA00022741"/>
    </source>
</evidence>
<feature type="non-terminal residue" evidence="9">
    <location>
        <position position="223"/>
    </location>
</feature>
<dbReference type="InterPro" id="IPR000719">
    <property type="entry name" value="Prot_kinase_dom"/>
</dbReference>
<evidence type="ECO:0000256" key="1">
    <source>
        <dbReference type="ARBA" id="ARBA00022679"/>
    </source>
</evidence>
<dbReference type="EMBL" id="CAJPVJ010003215">
    <property type="protein sequence ID" value="CAG2167314.1"/>
    <property type="molecule type" value="Genomic_DNA"/>
</dbReference>
<dbReference type="SUPFAM" id="SSF56112">
    <property type="entry name" value="Protein kinase-like (PK-like)"/>
    <property type="match status" value="1"/>
</dbReference>
<dbReference type="PROSITE" id="PS50011">
    <property type="entry name" value="PROTEIN_KINASE_DOM"/>
    <property type="match status" value="1"/>
</dbReference>
<keyword evidence="2 6" id="KW-0547">Nucleotide-binding</keyword>
<dbReference type="PANTHER" id="PTHR11042:SF91">
    <property type="entry name" value="EUKARYOTIC TRANSLATION INITIATION FACTOR 2-ALPHA KINASE"/>
    <property type="match status" value="1"/>
</dbReference>
<evidence type="ECO:0000256" key="4">
    <source>
        <dbReference type="ARBA" id="ARBA00022840"/>
    </source>
</evidence>
<dbReference type="InterPro" id="IPR017441">
    <property type="entry name" value="Protein_kinase_ATP_BS"/>
</dbReference>
<accession>A0A7R9LXR0</accession>
<keyword evidence="4 6" id="KW-0067">ATP-binding</keyword>
<dbReference type="CDD" id="cd00180">
    <property type="entry name" value="PKc"/>
    <property type="match status" value="1"/>
</dbReference>
<keyword evidence="10" id="KW-1185">Reference proteome</keyword>
<evidence type="ECO:0000313" key="10">
    <source>
        <dbReference type="Proteomes" id="UP000728032"/>
    </source>
</evidence>